<dbReference type="AlphaFoldDB" id="A0A6L7EUB0"/>
<protein>
    <recommendedName>
        <fullName evidence="2">ARB-07466-like C-terminal domain-containing protein</fullName>
    </recommendedName>
</protein>
<name>A0A6L7EUB0_9ACTN</name>
<feature type="chain" id="PRO_5026845587" description="ARB-07466-like C-terminal domain-containing protein" evidence="1">
    <location>
        <begin position="25"/>
        <end position="202"/>
    </location>
</feature>
<keyword evidence="4" id="KW-1185">Reference proteome</keyword>
<evidence type="ECO:0000313" key="3">
    <source>
        <dbReference type="EMBL" id="MXG90280.1"/>
    </source>
</evidence>
<sequence length="202" mass="21117">MRLLLVAAAVLAALIAGPTPSSDAAPAPGPGPSADALAAYPLEPFATYQPQTTCTKRPKPGTVALGTWLVATYGGGGGAVNRACSKTSTSEHQDGRAIDWTLSAADPADRARAQSFLDAAFAPDASGEPAALARRMGLMYVIWADRMYAAWNGFAPEPYLSSSCRSRKKCSVTLRHRDHVHLSLSRPGARGQTSFYLALAAG</sequence>
<dbReference type="EMBL" id="WUEK01000006">
    <property type="protein sequence ID" value="MXG90280.1"/>
    <property type="molecule type" value="Genomic_DNA"/>
</dbReference>
<evidence type="ECO:0000313" key="4">
    <source>
        <dbReference type="Proteomes" id="UP000473325"/>
    </source>
</evidence>
<dbReference type="Proteomes" id="UP000473325">
    <property type="component" value="Unassembled WGS sequence"/>
</dbReference>
<keyword evidence="1" id="KW-0732">Signal</keyword>
<dbReference type="InterPro" id="IPR058593">
    <property type="entry name" value="ARB_07466-like_C"/>
</dbReference>
<dbReference type="Pfam" id="PF26571">
    <property type="entry name" value="VldE"/>
    <property type="match status" value="1"/>
</dbReference>
<evidence type="ECO:0000259" key="2">
    <source>
        <dbReference type="Pfam" id="PF26571"/>
    </source>
</evidence>
<comment type="caution">
    <text evidence="3">The sequence shown here is derived from an EMBL/GenBank/DDBJ whole genome shotgun (WGS) entry which is preliminary data.</text>
</comment>
<feature type="domain" description="ARB-07466-like C-terminal" evidence="2">
    <location>
        <begin position="57"/>
        <end position="153"/>
    </location>
</feature>
<reference evidence="3 4" key="1">
    <citation type="submission" date="2019-12" db="EMBL/GenBank/DDBJ databases">
        <authorList>
            <person name="Kun Z."/>
        </authorList>
    </citation>
    <scope>NUCLEOTIDE SEQUENCE [LARGE SCALE GENOMIC DNA]</scope>
    <source>
        <strain evidence="3 4">YIM 123512</strain>
    </source>
</reference>
<feature type="signal peptide" evidence="1">
    <location>
        <begin position="1"/>
        <end position="24"/>
    </location>
</feature>
<dbReference type="RefSeq" id="WP_160878193.1">
    <property type="nucleotide sequence ID" value="NZ_WUEK01000006.1"/>
</dbReference>
<proteinExistence type="predicted"/>
<evidence type="ECO:0000256" key="1">
    <source>
        <dbReference type="SAM" id="SignalP"/>
    </source>
</evidence>
<gene>
    <name evidence="3" type="ORF">GRQ65_12045</name>
</gene>
<organism evidence="3 4">
    <name type="scientific">Nocardioides flavescens</name>
    <dbReference type="NCBI Taxonomy" id="2691959"/>
    <lineage>
        <taxon>Bacteria</taxon>
        <taxon>Bacillati</taxon>
        <taxon>Actinomycetota</taxon>
        <taxon>Actinomycetes</taxon>
        <taxon>Propionibacteriales</taxon>
        <taxon>Nocardioidaceae</taxon>
        <taxon>Nocardioides</taxon>
    </lineage>
</organism>
<accession>A0A6L7EUB0</accession>